<dbReference type="Proteomes" id="UP001152607">
    <property type="component" value="Unassembled WGS sequence"/>
</dbReference>
<feature type="region of interest" description="Disordered" evidence="1">
    <location>
        <begin position="194"/>
        <end position="268"/>
    </location>
</feature>
<protein>
    <submittedName>
        <fullName evidence="3">Uncharacterized protein</fullName>
    </submittedName>
</protein>
<feature type="compositionally biased region" description="Basic and acidic residues" evidence="1">
    <location>
        <begin position="194"/>
        <end position="220"/>
    </location>
</feature>
<feature type="compositionally biased region" description="Polar residues" evidence="1">
    <location>
        <begin position="501"/>
        <end position="514"/>
    </location>
</feature>
<dbReference type="EMBL" id="CAOQHR010000002">
    <property type="protein sequence ID" value="CAI6316852.1"/>
    <property type="molecule type" value="Genomic_DNA"/>
</dbReference>
<feature type="compositionally biased region" description="Polar residues" evidence="1">
    <location>
        <begin position="535"/>
        <end position="563"/>
    </location>
</feature>
<keyword evidence="2" id="KW-0732">Signal</keyword>
<dbReference type="PANTHER" id="PTHR38049">
    <property type="entry name" value="RICIN B LECTIN DOMAIN-CONTAINING PROTEIN"/>
    <property type="match status" value="1"/>
</dbReference>
<reference evidence="3" key="1">
    <citation type="submission" date="2023-01" db="EMBL/GenBank/DDBJ databases">
        <authorList>
            <person name="Van Ghelder C."/>
            <person name="Rancurel C."/>
        </authorList>
    </citation>
    <scope>NUCLEOTIDE SEQUENCE</scope>
    <source>
        <strain evidence="3">CNCM I-4278</strain>
    </source>
</reference>
<feature type="region of interest" description="Disordered" evidence="1">
    <location>
        <begin position="285"/>
        <end position="414"/>
    </location>
</feature>
<evidence type="ECO:0000313" key="3">
    <source>
        <dbReference type="EMBL" id="CAI6316852.1"/>
    </source>
</evidence>
<feature type="compositionally biased region" description="Basic and acidic residues" evidence="1">
    <location>
        <begin position="703"/>
        <end position="716"/>
    </location>
</feature>
<feature type="compositionally biased region" description="Basic and acidic residues" evidence="1">
    <location>
        <begin position="475"/>
        <end position="485"/>
    </location>
</feature>
<evidence type="ECO:0000256" key="1">
    <source>
        <dbReference type="SAM" id="MobiDB-lite"/>
    </source>
</evidence>
<feature type="compositionally biased region" description="Basic and acidic residues" evidence="1">
    <location>
        <begin position="660"/>
        <end position="674"/>
    </location>
</feature>
<dbReference type="AlphaFoldDB" id="A0A9W4U5W7"/>
<evidence type="ECO:0000313" key="4">
    <source>
        <dbReference type="Proteomes" id="UP001152607"/>
    </source>
</evidence>
<evidence type="ECO:0000256" key="2">
    <source>
        <dbReference type="SAM" id="SignalP"/>
    </source>
</evidence>
<proteinExistence type="predicted"/>
<feature type="region of interest" description="Disordered" evidence="1">
    <location>
        <begin position="454"/>
        <end position="723"/>
    </location>
</feature>
<feature type="signal peptide" evidence="2">
    <location>
        <begin position="1"/>
        <end position="17"/>
    </location>
</feature>
<dbReference type="PANTHER" id="PTHR38049:SF2">
    <property type="entry name" value="RICIN B LECTIN DOMAIN-CONTAINING PROTEIN"/>
    <property type="match status" value="1"/>
</dbReference>
<gene>
    <name evidence="3" type="ORF">PDIGIT_LOCUS3439</name>
</gene>
<feature type="compositionally biased region" description="Polar residues" evidence="1">
    <location>
        <begin position="381"/>
        <end position="414"/>
    </location>
</feature>
<comment type="caution">
    <text evidence="3">The sequence shown here is derived from an EMBL/GenBank/DDBJ whole genome shotgun (WGS) entry which is preliminary data.</text>
</comment>
<accession>A0A9W4U5W7</accession>
<keyword evidence="4" id="KW-1185">Reference proteome</keyword>
<feature type="compositionally biased region" description="Basic and acidic residues" evidence="1">
    <location>
        <begin position="515"/>
        <end position="526"/>
    </location>
</feature>
<organism evidence="3 4">
    <name type="scientific">Periconia digitata</name>
    <dbReference type="NCBI Taxonomy" id="1303443"/>
    <lineage>
        <taxon>Eukaryota</taxon>
        <taxon>Fungi</taxon>
        <taxon>Dikarya</taxon>
        <taxon>Ascomycota</taxon>
        <taxon>Pezizomycotina</taxon>
        <taxon>Dothideomycetes</taxon>
        <taxon>Pleosporomycetidae</taxon>
        <taxon>Pleosporales</taxon>
        <taxon>Massarineae</taxon>
        <taxon>Periconiaceae</taxon>
        <taxon>Periconia</taxon>
    </lineage>
</organism>
<feature type="compositionally biased region" description="Low complexity" evidence="1">
    <location>
        <begin position="311"/>
        <end position="326"/>
    </location>
</feature>
<dbReference type="OrthoDB" id="3928002at2759"/>
<feature type="chain" id="PRO_5040774217" evidence="2">
    <location>
        <begin position="18"/>
        <end position="723"/>
    </location>
</feature>
<sequence>MVLGILIAIVSAPALLGSQEAIRQSQSKEKREEHRARRCNLIASCVKSSARSREIDGRPVVLRNGKLWIDTTTEDGVPFGHTYAGYYLPYPDSDYEGLVTTITDVAPMLNWVYIDKDTHEAKYGVRVDAQPNLTGPFDCSRQDRRLTFEGWEGWCVVEEAPSLWALYFDKDDDGLKSKVAPGTRVLDVELSRKETRWKKESEARQQDQTTKREVDTKEDAPTDGAITSQPTLNPPGVGVPPPDEATDGLRDNTTTAAPTLKPLSLPKSIFSNPPRPIFAHTELLPSSDEAGGLPIPKSIFEGAPLSPPPAYSQAPYTPPQAAQAPSRTPSPHMNIPPPQQPEGSPATNEKRTTPKLNRKSGSRTMSQAQMFESLAAGKTLNDGSFRNKSKSPSRPISDATSVSDYDNPPKTTTTEIFQLYSDRESNYFPPVPVRPSVYDPPKMKTDFEAADPAVFGASSSTSSNVDSRRQLTANDRIEGKQDGAIKNKTQLREPFVPVRGKTTTQSGASNVSQTRRTDGKAPEKLRSGTLREPATPNSSRSNTVRPSSKGTSESRSRMGSFSTRPRDGDASRASPTRPKPLSRTNTTPARRPMTATMTSGTGNRAMATRLGSSSSISSSRTPDLPRSKTNSGLMRDLDELIAGGERSRSNTVSSAASVRDSGKSADRTSEDKQPPSRRGISTRDSARDKNRIVGRGATQGARDVQKRRGTASREDGGDPAVQR</sequence>
<name>A0A9W4U5W7_9PLEO</name>